<gene>
    <name evidence="1" type="ORF">BU26DRAFT_573063</name>
</gene>
<evidence type="ECO:0000313" key="2">
    <source>
        <dbReference type="Proteomes" id="UP000800094"/>
    </source>
</evidence>
<dbReference type="Proteomes" id="UP000800094">
    <property type="component" value="Unassembled WGS sequence"/>
</dbReference>
<dbReference type="GeneID" id="54587628"/>
<sequence length="113" mass="12526">MELGWEISAQGERHLVGLGDNSLASKAKATNDGRCGRRWIWEHSLQSSLYTQHARHMADAFTKTTALFSCAEVKLASGDHTETEYQLSVWMAASLRKKNAACAAHRTYSGINE</sequence>
<name>A0A6A6HQM7_9PLEO</name>
<protein>
    <submittedName>
        <fullName evidence="1">Uncharacterized protein</fullName>
    </submittedName>
</protein>
<organism evidence="1 2">
    <name type="scientific">Trematosphaeria pertusa</name>
    <dbReference type="NCBI Taxonomy" id="390896"/>
    <lineage>
        <taxon>Eukaryota</taxon>
        <taxon>Fungi</taxon>
        <taxon>Dikarya</taxon>
        <taxon>Ascomycota</taxon>
        <taxon>Pezizomycotina</taxon>
        <taxon>Dothideomycetes</taxon>
        <taxon>Pleosporomycetidae</taxon>
        <taxon>Pleosporales</taxon>
        <taxon>Massarineae</taxon>
        <taxon>Trematosphaeriaceae</taxon>
        <taxon>Trematosphaeria</taxon>
    </lineage>
</organism>
<dbReference type="EMBL" id="ML987233">
    <property type="protein sequence ID" value="KAF2240179.1"/>
    <property type="molecule type" value="Genomic_DNA"/>
</dbReference>
<proteinExistence type="predicted"/>
<reference evidence="1" key="1">
    <citation type="journal article" date="2020" name="Stud. Mycol.">
        <title>101 Dothideomycetes genomes: a test case for predicting lifestyles and emergence of pathogens.</title>
        <authorList>
            <person name="Haridas S."/>
            <person name="Albert R."/>
            <person name="Binder M."/>
            <person name="Bloem J."/>
            <person name="Labutti K."/>
            <person name="Salamov A."/>
            <person name="Andreopoulos B."/>
            <person name="Baker S."/>
            <person name="Barry K."/>
            <person name="Bills G."/>
            <person name="Bluhm B."/>
            <person name="Cannon C."/>
            <person name="Castanera R."/>
            <person name="Culley D."/>
            <person name="Daum C."/>
            <person name="Ezra D."/>
            <person name="Gonzalez J."/>
            <person name="Henrissat B."/>
            <person name="Kuo A."/>
            <person name="Liang C."/>
            <person name="Lipzen A."/>
            <person name="Lutzoni F."/>
            <person name="Magnuson J."/>
            <person name="Mondo S."/>
            <person name="Nolan M."/>
            <person name="Ohm R."/>
            <person name="Pangilinan J."/>
            <person name="Park H.-J."/>
            <person name="Ramirez L."/>
            <person name="Alfaro M."/>
            <person name="Sun H."/>
            <person name="Tritt A."/>
            <person name="Yoshinaga Y."/>
            <person name="Zwiers L.-H."/>
            <person name="Turgeon B."/>
            <person name="Goodwin S."/>
            <person name="Spatafora J."/>
            <person name="Crous P."/>
            <person name="Grigoriev I."/>
        </authorList>
    </citation>
    <scope>NUCLEOTIDE SEQUENCE</scope>
    <source>
        <strain evidence="1">CBS 122368</strain>
    </source>
</reference>
<keyword evidence="2" id="KW-1185">Reference proteome</keyword>
<evidence type="ECO:0000313" key="1">
    <source>
        <dbReference type="EMBL" id="KAF2240179.1"/>
    </source>
</evidence>
<dbReference type="AlphaFoldDB" id="A0A6A6HQM7"/>
<dbReference type="OrthoDB" id="4161186at2759"/>
<accession>A0A6A6HQM7</accession>
<dbReference type="RefSeq" id="XP_033675183.1">
    <property type="nucleotide sequence ID" value="XM_033834298.1"/>
</dbReference>